<evidence type="ECO:0000313" key="4">
    <source>
        <dbReference type="Proteomes" id="UP000070572"/>
    </source>
</evidence>
<sequence>MSEVLASSQDNWELELQKWFSERPKWLQIAANWLYTRSSLSSEDISKLTTFCKQEANGNFFKTPASFSTAAFCQAKTSTVRLHSIKDVEGVNALHPKKELEFGDSNIAIVYGNNGSGKSGYVRLLKHICGAREAGTLYNNVYKSGIGTQKACISYKHDHSLKTYTWTGEGICEDLSSIDIFDTSFGKIFANSEDEVSYEPPVLSFFSSLISVCEQVDSALEDESNKNQSKKPDISNDMKVTDEGHWYETVSTKTTTQDINSYCSFNGDDETKIQRLQQRLSQHFPEKKAKELRTQKQHIDALVQDAKNYRQQLSDENCRGIIASKKKSIDLRTAADAAANKVFSDSELEGIGSEIWRELWEAARKYSESVAYKEIKYPNVSEDSRCVLCQQILTPESKDMLISFENFVKGQMQKAATDAVKQYETAIQSIEEIPTSEMLKTRIDAAGFSQEEVSCQVTDFFSQLQNRKNLLPEIKSEEDIPAYSLPQEWIAKAEDYSKRLEIQAKECEADAESDNRKNLKKELDSLQARKWLSKHRSFIEEEIKYLHRKSELHKAKKLTSTKALSKKKGELAGVLITDAFAQRFNDELAALGASRIKVELVKTRVSKGRVLHKLKLRNASQSLSEVLSEGENRIVSIAAFLADVMGNESKAPFIFDDPISSLDQTYEETVVQRLIELSQDRQIIIFTHRLSLLGTFKHFAEKKSLKLVLRCIRSADWGTGEPANIPLSQGDIKTSLNKLIDERYQEAKRARENGELDEEENLKKSICSDFRILIERSIENDLLCGVVQRFQRPIHTLKVKELAKLNGKDISFLDSLMTKYSGYEHSQPLESPVNLPPLENLQRDMKSLKTWREEYTKRKTTAKISE</sequence>
<feature type="coiled-coil region" evidence="2">
    <location>
        <begin position="292"/>
        <end position="319"/>
    </location>
</feature>
<name>A0AB34WYV5_9ACTO</name>
<dbReference type="Proteomes" id="UP000070572">
    <property type="component" value="Unassembled WGS sequence"/>
</dbReference>
<evidence type="ECO:0000313" key="3">
    <source>
        <dbReference type="EMBL" id="KXB80236.1"/>
    </source>
</evidence>
<evidence type="ECO:0000256" key="2">
    <source>
        <dbReference type="SAM" id="Coils"/>
    </source>
</evidence>
<evidence type="ECO:0000256" key="1">
    <source>
        <dbReference type="ARBA" id="ARBA00023236"/>
    </source>
</evidence>
<dbReference type="Gene3D" id="3.40.50.300">
    <property type="entry name" value="P-loop containing nucleotide triphosphate hydrolases"/>
    <property type="match status" value="2"/>
</dbReference>
<dbReference type="SUPFAM" id="SSF52540">
    <property type="entry name" value="P-loop containing nucleoside triphosphate hydrolases"/>
    <property type="match status" value="1"/>
</dbReference>
<protein>
    <submittedName>
        <fullName evidence="3">RecF/RecN/SMC protein</fullName>
    </submittedName>
</protein>
<dbReference type="AlphaFoldDB" id="A0AB34WYV5"/>
<dbReference type="PANTHER" id="PTHR32182">
    <property type="entry name" value="DNA REPLICATION AND REPAIR PROTEIN RECF"/>
    <property type="match status" value="1"/>
</dbReference>
<keyword evidence="2" id="KW-0175">Coiled coil</keyword>
<accession>A0AB34WYV5</accession>
<keyword evidence="1" id="KW-0742">SOS response</keyword>
<comment type="caution">
    <text evidence="3">The sequence shown here is derived from an EMBL/GenBank/DDBJ whole genome shotgun (WGS) entry which is preliminary data.</text>
</comment>
<dbReference type="InterPro" id="IPR027417">
    <property type="entry name" value="P-loop_NTPase"/>
</dbReference>
<dbReference type="GO" id="GO:0006302">
    <property type="term" value="P:double-strand break repair"/>
    <property type="evidence" value="ECO:0007669"/>
    <property type="project" value="TreeGrafter"/>
</dbReference>
<organism evidence="3 4">
    <name type="scientific">Varibaculum cambriense</name>
    <dbReference type="NCBI Taxonomy" id="184870"/>
    <lineage>
        <taxon>Bacteria</taxon>
        <taxon>Bacillati</taxon>
        <taxon>Actinomycetota</taxon>
        <taxon>Actinomycetes</taxon>
        <taxon>Actinomycetales</taxon>
        <taxon>Actinomycetaceae</taxon>
        <taxon>Varibaculum</taxon>
    </lineage>
</organism>
<dbReference type="GO" id="GO:0000731">
    <property type="term" value="P:DNA synthesis involved in DNA repair"/>
    <property type="evidence" value="ECO:0007669"/>
    <property type="project" value="TreeGrafter"/>
</dbReference>
<gene>
    <name evidence="3" type="ORF">HMPREF1862_01460</name>
</gene>
<dbReference type="PANTHER" id="PTHR32182:SF22">
    <property type="entry name" value="ATP-DEPENDENT ENDONUCLEASE, OLD FAMILY-RELATED"/>
    <property type="match status" value="1"/>
</dbReference>
<feature type="coiled-coil region" evidence="2">
    <location>
        <begin position="490"/>
        <end position="529"/>
    </location>
</feature>
<dbReference type="EMBL" id="LSDN01000018">
    <property type="protein sequence ID" value="KXB80236.1"/>
    <property type="molecule type" value="Genomic_DNA"/>
</dbReference>
<reference evidence="3 4" key="1">
    <citation type="submission" date="2016-01" db="EMBL/GenBank/DDBJ databases">
        <authorList>
            <person name="Mitreva M."/>
            <person name="Pepin K.H."/>
            <person name="Mihindukulasuriya K.A."/>
            <person name="Fulton R."/>
            <person name="Fronick C."/>
            <person name="O'Laughlin M."/>
            <person name="Miner T."/>
            <person name="Herter B."/>
            <person name="Rosa B.A."/>
            <person name="Cordes M."/>
            <person name="Tomlinson C."/>
            <person name="Wollam A."/>
            <person name="Palsikar V.B."/>
            <person name="Mardis E.R."/>
            <person name="Wilson R.K."/>
        </authorList>
    </citation>
    <scope>NUCLEOTIDE SEQUENCE [LARGE SCALE GENOMIC DNA]</scope>
    <source>
        <strain evidence="3 4">DNF00696</strain>
    </source>
</reference>
<dbReference type="GO" id="GO:0009432">
    <property type="term" value="P:SOS response"/>
    <property type="evidence" value="ECO:0007669"/>
    <property type="project" value="UniProtKB-KW"/>
</dbReference>
<proteinExistence type="predicted"/>
<dbReference type="RefSeq" id="WP_060920649.1">
    <property type="nucleotide sequence ID" value="NZ_KQ960684.1"/>
</dbReference>
<keyword evidence="1" id="KW-0227">DNA damage</keyword>